<evidence type="ECO:0000256" key="2">
    <source>
        <dbReference type="SAM" id="SignalP"/>
    </source>
</evidence>
<sequence length="620" mass="65839">MKVTYRVGILQCLMLTMVVLAADSGDDVSYGDNQPPAPPSYISTAEPPQPETSEEPAPMEPSYEAGTPIGTPTEYVPPVETPYETPTQYVPPVETPYETPTEYVPPVEFPSYSEQPAVETVVVTEEVEVTVGPEPTTVYQTPETMTEVVEVTVQPEPTTVYQAPETMTKIVEVTVQPEPTTIYEYKYPEPVASYVPRPKPDNPPQPVYEAPESEPQPESPPLRDYEGEAPASLPQRKYEGVALEPDSDSNEPETPSQSGDDDAEPEYPSQPEDDGTEPGYPPQPEYDSTEPETPSLPANYKSAMPKPVTEPPTSSDDQQEMEPQDMGSADSGEEPNAEYEQQPETGDMADDGTTNSDQLGVQQAAQMAQVFAAMDNDDGDYGIFGRNGGGNYQEDPAAGAMQRRAEGDASVNSELLESTPEGAPTSTKIEAQFTTQNIFTRITIPAAMFTSLQQAVATSLPTPASSTSTSPSSSSSSTSTSTSTSTSGSSSLTSLASSSESPKASTLPESSTTAEPSWAQIEWAPLPAVPGASQPTQQTASANEAPKGAQKTHNHPETTTETPTTSSHSSSSTFSLSSTSSSMSMSSDAVSRRLTHGIGSVGSALLVVILVQFWTVGAGF</sequence>
<feature type="compositionally biased region" description="Low complexity" evidence="1">
    <location>
        <begin position="71"/>
        <end position="99"/>
    </location>
</feature>
<feature type="compositionally biased region" description="Polar residues" evidence="1">
    <location>
        <begin position="533"/>
        <end position="542"/>
    </location>
</feature>
<feature type="region of interest" description="Disordered" evidence="1">
    <location>
        <begin position="461"/>
        <end position="516"/>
    </location>
</feature>
<reference evidence="4" key="1">
    <citation type="journal article" date="2018" name="Nat. Microbiol.">
        <title>Leveraging single-cell genomics to expand the fungal tree of life.</title>
        <authorList>
            <person name="Ahrendt S.R."/>
            <person name="Quandt C.A."/>
            <person name="Ciobanu D."/>
            <person name="Clum A."/>
            <person name="Salamov A."/>
            <person name="Andreopoulos B."/>
            <person name="Cheng J.F."/>
            <person name="Woyke T."/>
            <person name="Pelin A."/>
            <person name="Henrissat B."/>
            <person name="Reynolds N.K."/>
            <person name="Benny G.L."/>
            <person name="Smith M.E."/>
            <person name="James T.Y."/>
            <person name="Grigoriev I.V."/>
        </authorList>
    </citation>
    <scope>NUCLEOTIDE SEQUENCE [LARGE SCALE GENOMIC DNA]</scope>
    <source>
        <strain evidence="4">RSA 468</strain>
    </source>
</reference>
<feature type="region of interest" description="Disordered" evidence="1">
    <location>
        <begin position="528"/>
        <end position="582"/>
    </location>
</feature>
<feature type="compositionally biased region" description="Low complexity" evidence="1">
    <location>
        <begin position="461"/>
        <end position="507"/>
    </location>
</feature>
<feature type="region of interest" description="Disordered" evidence="1">
    <location>
        <begin position="191"/>
        <end position="357"/>
    </location>
</feature>
<protein>
    <submittedName>
        <fullName evidence="3">Uncharacterized protein</fullName>
    </submittedName>
</protein>
<dbReference type="Proteomes" id="UP000268162">
    <property type="component" value="Unassembled WGS sequence"/>
</dbReference>
<feature type="compositionally biased region" description="Low complexity" evidence="1">
    <location>
        <begin position="559"/>
        <end position="582"/>
    </location>
</feature>
<evidence type="ECO:0000313" key="3">
    <source>
        <dbReference type="EMBL" id="RKP34908.1"/>
    </source>
</evidence>
<dbReference type="EMBL" id="ML003028">
    <property type="protein sequence ID" value="RKP34908.1"/>
    <property type="molecule type" value="Genomic_DNA"/>
</dbReference>
<dbReference type="STRING" id="215637.A0A4P9ZP06"/>
<name>A0A4P9ZP06_9FUNG</name>
<accession>A0A4P9ZP06</accession>
<feature type="region of interest" description="Disordered" evidence="1">
    <location>
        <begin position="29"/>
        <end position="99"/>
    </location>
</feature>
<evidence type="ECO:0000256" key="1">
    <source>
        <dbReference type="SAM" id="MobiDB-lite"/>
    </source>
</evidence>
<keyword evidence="4" id="KW-1185">Reference proteome</keyword>
<feature type="compositionally biased region" description="Acidic residues" evidence="1">
    <location>
        <begin position="259"/>
        <end position="276"/>
    </location>
</feature>
<gene>
    <name evidence="3" type="ORF">BJ085DRAFT_31446</name>
</gene>
<organism evidence="3 4">
    <name type="scientific">Dimargaris cristalligena</name>
    <dbReference type="NCBI Taxonomy" id="215637"/>
    <lineage>
        <taxon>Eukaryota</taxon>
        <taxon>Fungi</taxon>
        <taxon>Fungi incertae sedis</taxon>
        <taxon>Zoopagomycota</taxon>
        <taxon>Kickxellomycotina</taxon>
        <taxon>Dimargaritomycetes</taxon>
        <taxon>Dimargaritales</taxon>
        <taxon>Dimargaritaceae</taxon>
        <taxon>Dimargaris</taxon>
    </lineage>
</organism>
<keyword evidence="2" id="KW-0732">Signal</keyword>
<dbReference type="AlphaFoldDB" id="A0A4P9ZP06"/>
<evidence type="ECO:0000313" key="4">
    <source>
        <dbReference type="Proteomes" id="UP000268162"/>
    </source>
</evidence>
<feature type="region of interest" description="Disordered" evidence="1">
    <location>
        <begin position="382"/>
        <end position="411"/>
    </location>
</feature>
<proteinExistence type="predicted"/>
<feature type="chain" id="PRO_5020496247" evidence="2">
    <location>
        <begin position="22"/>
        <end position="620"/>
    </location>
</feature>
<feature type="signal peptide" evidence="2">
    <location>
        <begin position="1"/>
        <end position="21"/>
    </location>
</feature>